<reference evidence="5" key="1">
    <citation type="submission" date="2015-10" db="EMBL/GenBank/DDBJ databases">
        <title>Niche specialization of a soil ammonia-oxidizing archaeon, Candidatus Nitrosocosmicus oleophilus.</title>
        <authorList>
            <person name="Jung M.-Y."/>
            <person name="Rhee S.-K."/>
        </authorList>
    </citation>
    <scope>NUCLEOTIDE SEQUENCE [LARGE SCALE GENOMIC DNA]</scope>
    <source>
        <strain evidence="5">MY3</strain>
    </source>
</reference>
<dbReference type="PANTHER" id="PTHR43080:SF2">
    <property type="entry name" value="CBS DOMAIN-CONTAINING PROTEIN"/>
    <property type="match status" value="1"/>
</dbReference>
<dbReference type="SMART" id="SM00116">
    <property type="entry name" value="CBS"/>
    <property type="match status" value="2"/>
</dbReference>
<keyword evidence="1 2" id="KW-0129">CBS domain</keyword>
<dbReference type="InterPro" id="IPR000644">
    <property type="entry name" value="CBS_dom"/>
</dbReference>
<organism evidence="4 5">
    <name type="scientific">Candidatus Nitrosocosmicus oleophilus</name>
    <dbReference type="NCBI Taxonomy" id="1353260"/>
    <lineage>
        <taxon>Archaea</taxon>
        <taxon>Nitrososphaerota</taxon>
        <taxon>Nitrososphaeria</taxon>
        <taxon>Nitrososphaerales</taxon>
        <taxon>Nitrososphaeraceae</taxon>
        <taxon>Candidatus Nitrosocosmicus</taxon>
    </lineage>
</organism>
<proteinExistence type="predicted"/>
<dbReference type="PROSITE" id="PS51371">
    <property type="entry name" value="CBS"/>
    <property type="match status" value="2"/>
</dbReference>
<name>A0A654M318_9ARCH</name>
<dbReference type="PANTHER" id="PTHR43080">
    <property type="entry name" value="CBS DOMAIN-CONTAINING PROTEIN CBSX3, MITOCHONDRIAL"/>
    <property type="match status" value="1"/>
</dbReference>
<protein>
    <submittedName>
        <fullName evidence="4">Inosine-5'-monophosphate dehydrogenase</fullName>
        <ecNumber evidence="4">1.1.1.205</ecNumber>
    </submittedName>
</protein>
<feature type="domain" description="CBS" evidence="3">
    <location>
        <begin position="77"/>
        <end position="134"/>
    </location>
</feature>
<evidence type="ECO:0000256" key="1">
    <source>
        <dbReference type="ARBA" id="ARBA00023122"/>
    </source>
</evidence>
<feature type="domain" description="CBS" evidence="3">
    <location>
        <begin position="8"/>
        <end position="70"/>
    </location>
</feature>
<dbReference type="Gene3D" id="3.10.580.10">
    <property type="entry name" value="CBS-domain"/>
    <property type="match status" value="1"/>
</dbReference>
<dbReference type="InterPro" id="IPR046342">
    <property type="entry name" value="CBS_dom_sf"/>
</dbReference>
<dbReference type="GeneID" id="60423137"/>
<dbReference type="Pfam" id="PF00571">
    <property type="entry name" value="CBS"/>
    <property type="match status" value="2"/>
</dbReference>
<dbReference type="InterPro" id="IPR051257">
    <property type="entry name" value="Diverse_CBS-Domain"/>
</dbReference>
<dbReference type="KEGG" id="taa:NMY3_03286"/>
<gene>
    <name evidence="4" type="primary">guaB_1</name>
    <name evidence="4" type="ORF">NMY3_03286</name>
</gene>
<dbReference type="Proteomes" id="UP000058925">
    <property type="component" value="Chromosome"/>
</dbReference>
<evidence type="ECO:0000313" key="5">
    <source>
        <dbReference type="Proteomes" id="UP000058925"/>
    </source>
</evidence>
<sequence>MSSVSEIMSFREPWTIAAYSNKTARDVAAILTKNRIGSLIVIDKDNTPVGIITESDLVKRVCLENYNADKVLVEEIMSSPLITIMTYDSVDTASRIMLSNKIKRLPVLEADNRIIGIISVTDITHHLARILLDDYNRHRSLKKILEMNDVSN</sequence>
<accession>A0A654M318</accession>
<dbReference type="OrthoDB" id="43333at2157"/>
<dbReference type="SUPFAM" id="SSF54631">
    <property type="entry name" value="CBS-domain pair"/>
    <property type="match status" value="1"/>
</dbReference>
<keyword evidence="5" id="KW-1185">Reference proteome</keyword>
<dbReference type="GO" id="GO:0003938">
    <property type="term" value="F:IMP dehydrogenase activity"/>
    <property type="evidence" value="ECO:0007669"/>
    <property type="project" value="UniProtKB-EC"/>
</dbReference>
<dbReference type="EC" id="1.1.1.205" evidence="4"/>
<dbReference type="EMBL" id="CP012850">
    <property type="protein sequence ID" value="ALI37470.1"/>
    <property type="molecule type" value="Genomic_DNA"/>
</dbReference>
<keyword evidence="4" id="KW-0560">Oxidoreductase</keyword>
<evidence type="ECO:0000259" key="3">
    <source>
        <dbReference type="PROSITE" id="PS51371"/>
    </source>
</evidence>
<dbReference type="RefSeq" id="WP_196816534.1">
    <property type="nucleotide sequence ID" value="NZ_CP012850.1"/>
</dbReference>
<evidence type="ECO:0000256" key="2">
    <source>
        <dbReference type="PROSITE-ProRule" id="PRU00703"/>
    </source>
</evidence>
<dbReference type="AlphaFoldDB" id="A0A654M318"/>
<evidence type="ECO:0000313" key="4">
    <source>
        <dbReference type="EMBL" id="ALI37470.1"/>
    </source>
</evidence>